<evidence type="ECO:0000256" key="9">
    <source>
        <dbReference type="ARBA" id="ARBA00023239"/>
    </source>
</evidence>
<dbReference type="InterPro" id="IPR014732">
    <property type="entry name" value="OMPdecase"/>
</dbReference>
<evidence type="ECO:0000256" key="5">
    <source>
        <dbReference type="ARBA" id="ARBA00012321"/>
    </source>
</evidence>
<comment type="function">
    <text evidence="1">Catalyzes the decarboxylation of orotidine 5'-monophosphate (OMP) to uridine 5'-monophosphate (UMP).</text>
</comment>
<dbReference type="SUPFAM" id="SSF51366">
    <property type="entry name" value="Ribulose-phoshate binding barrel"/>
    <property type="match status" value="1"/>
</dbReference>
<feature type="binding site" evidence="12">
    <location>
        <position position="383"/>
    </location>
    <ligand>
        <name>substrate</name>
    </ligand>
</feature>
<evidence type="ECO:0000256" key="2">
    <source>
        <dbReference type="ARBA" id="ARBA00004861"/>
    </source>
</evidence>
<evidence type="ECO:0000256" key="7">
    <source>
        <dbReference type="ARBA" id="ARBA00022793"/>
    </source>
</evidence>
<keyword evidence="7 13" id="KW-0210">Decarboxylase</keyword>
<evidence type="ECO:0000256" key="3">
    <source>
        <dbReference type="ARBA" id="ARBA00006221"/>
    </source>
</evidence>
<name>A0A932R2A6_9BACT</name>
<feature type="binding site" evidence="12">
    <location>
        <position position="392"/>
    </location>
    <ligand>
        <name>substrate</name>
    </ligand>
</feature>
<dbReference type="InterPro" id="IPR000836">
    <property type="entry name" value="PRTase_dom"/>
</dbReference>
<dbReference type="AlphaFoldDB" id="A0A932R2A6"/>
<gene>
    <name evidence="15" type="primary">pyrF</name>
    <name evidence="15" type="ORF">HY221_02175</name>
</gene>
<feature type="binding site" evidence="12">
    <location>
        <position position="219"/>
    </location>
    <ligand>
        <name>substrate</name>
    </ligand>
</feature>
<protein>
    <recommendedName>
        <fullName evidence="6 13">Orotidine 5'-phosphate decarboxylase</fullName>
        <ecNumber evidence="5 13">4.1.1.23</ecNumber>
    </recommendedName>
</protein>
<evidence type="ECO:0000313" key="16">
    <source>
        <dbReference type="Proteomes" id="UP000753196"/>
    </source>
</evidence>
<evidence type="ECO:0000256" key="4">
    <source>
        <dbReference type="ARBA" id="ARBA00009769"/>
    </source>
</evidence>
<dbReference type="EC" id="4.1.1.23" evidence="5 13"/>
<proteinExistence type="inferred from homology"/>
<dbReference type="SMART" id="SM00934">
    <property type="entry name" value="OMPdecase"/>
    <property type="match status" value="1"/>
</dbReference>
<dbReference type="EMBL" id="JACQCR010000049">
    <property type="protein sequence ID" value="MBI3631120.1"/>
    <property type="molecule type" value="Genomic_DNA"/>
</dbReference>
<evidence type="ECO:0000259" key="14">
    <source>
        <dbReference type="SMART" id="SM00934"/>
    </source>
</evidence>
<accession>A0A932R2A6</accession>
<dbReference type="PROSITE" id="PS00156">
    <property type="entry name" value="OMPDECASE"/>
    <property type="match status" value="1"/>
</dbReference>
<comment type="similarity">
    <text evidence="4">In the C-terminal section; belongs to the OMP decarboxylase family.</text>
</comment>
<keyword evidence="8 13" id="KW-0665">Pyrimidine biosynthesis</keyword>
<dbReference type="GO" id="GO:0005829">
    <property type="term" value="C:cytosol"/>
    <property type="evidence" value="ECO:0007669"/>
    <property type="project" value="TreeGrafter"/>
</dbReference>
<feature type="active site" description="For OMPdecase activity" evidence="11">
    <location>
        <position position="269"/>
    </location>
</feature>
<reference evidence="15" key="1">
    <citation type="submission" date="2020-07" db="EMBL/GenBank/DDBJ databases">
        <title>Huge and variable diversity of episymbiotic CPR bacteria and DPANN archaea in groundwater ecosystems.</title>
        <authorList>
            <person name="He C.Y."/>
            <person name="Keren R."/>
            <person name="Whittaker M."/>
            <person name="Farag I.F."/>
            <person name="Doudna J."/>
            <person name="Cate J.H.D."/>
            <person name="Banfield J.F."/>
        </authorList>
    </citation>
    <scope>NUCLEOTIDE SEQUENCE</scope>
    <source>
        <strain evidence="15">NC_groundwater_973_Pr1_S-0.2um_54_13</strain>
    </source>
</reference>
<dbReference type="InterPro" id="IPR013785">
    <property type="entry name" value="Aldolase_TIM"/>
</dbReference>
<dbReference type="GO" id="GO:0004590">
    <property type="term" value="F:orotidine-5'-phosphate decarboxylase activity"/>
    <property type="evidence" value="ECO:0007669"/>
    <property type="project" value="UniProtKB-EC"/>
</dbReference>
<evidence type="ECO:0000256" key="10">
    <source>
        <dbReference type="ARBA" id="ARBA00049157"/>
    </source>
</evidence>
<dbReference type="PANTHER" id="PTHR32119:SF2">
    <property type="entry name" value="OROTIDINE 5'-PHOSPHATE DECARBOXYLASE"/>
    <property type="match status" value="1"/>
</dbReference>
<evidence type="ECO:0000313" key="15">
    <source>
        <dbReference type="EMBL" id="MBI3631120.1"/>
    </source>
</evidence>
<dbReference type="Gene3D" id="3.40.50.2020">
    <property type="match status" value="1"/>
</dbReference>
<dbReference type="NCBIfam" id="TIGR01740">
    <property type="entry name" value="pyrF"/>
    <property type="match status" value="1"/>
</dbReference>
<dbReference type="GO" id="GO:0006207">
    <property type="term" value="P:'de novo' pyrimidine nucleobase biosynthetic process"/>
    <property type="evidence" value="ECO:0007669"/>
    <property type="project" value="InterPro"/>
</dbReference>
<sequence>MSRSMQSSWLDQSEQRDIIQRLLEYELIKFSNERNLPLASGGSTDVYINLRDARNHPQAITMLARAFENPLRRLNPDRFIEIPDAVSCFAGPLSVATQISYITIRQRPKEGRVARATSIGSAPFGSRAAILDDVITDGASKIMPFREARTMGLDVRHLVVLVDRQQGWKEKFAERRIDLAVWPGMTLHDMRRILISECGLMRRCDPQTEADNCIIVALDGKNWEETLAIIDPLRPSGCILKVNDLLFDRGIAHTIPDLCVYGRVMADLKCHDIPNTVHHTCLRLRQNPPWAVTVHASGGGEMIRAAISALEGTTTKVLAVTLLTSIDPATSEEIYHRRPLEQVRILAKIASDASAHGFVCSPEEARDLKHAYPDKMIVTPGIRSEKMPRDDQARIATPRGAKDNGADYLVMGRQILGAQDPVDEVRRVITEEIMAA</sequence>
<feature type="binding site" evidence="12">
    <location>
        <position position="413"/>
    </location>
    <ligand>
        <name>substrate</name>
    </ligand>
</feature>
<evidence type="ECO:0000256" key="12">
    <source>
        <dbReference type="PIRSR" id="PIRSR614732-2"/>
    </source>
</evidence>
<dbReference type="InterPro" id="IPR018089">
    <property type="entry name" value="OMPdecase_AS"/>
</dbReference>
<organism evidence="15 16">
    <name type="scientific">Candidatus Sungiibacteriota bacterium</name>
    <dbReference type="NCBI Taxonomy" id="2750080"/>
    <lineage>
        <taxon>Bacteria</taxon>
        <taxon>Candidatus Sungiibacteriota</taxon>
    </lineage>
</organism>
<feature type="binding site" evidence="12">
    <location>
        <position position="241"/>
    </location>
    <ligand>
        <name>substrate</name>
    </ligand>
</feature>
<dbReference type="CDD" id="cd06223">
    <property type="entry name" value="PRTases_typeI"/>
    <property type="match status" value="1"/>
</dbReference>
<feature type="domain" description="Orotidine 5'-phosphate decarboxylase" evidence="14">
    <location>
        <begin position="213"/>
        <end position="428"/>
    </location>
</feature>
<feature type="binding site" evidence="12">
    <location>
        <position position="412"/>
    </location>
    <ligand>
        <name>substrate</name>
    </ligand>
</feature>
<dbReference type="GO" id="GO:0044205">
    <property type="term" value="P:'de novo' UMP biosynthetic process"/>
    <property type="evidence" value="ECO:0007669"/>
    <property type="project" value="InterPro"/>
</dbReference>
<evidence type="ECO:0000256" key="8">
    <source>
        <dbReference type="ARBA" id="ARBA00022975"/>
    </source>
</evidence>
<dbReference type="InterPro" id="IPR001754">
    <property type="entry name" value="OMPdeCOase_dom"/>
</dbReference>
<feature type="active site" description="For OMPdecase activity" evidence="11">
    <location>
        <position position="272"/>
    </location>
</feature>
<comment type="catalytic activity">
    <reaction evidence="10 13">
        <text>orotidine 5'-phosphate + H(+) = UMP + CO2</text>
        <dbReference type="Rhea" id="RHEA:11596"/>
        <dbReference type="ChEBI" id="CHEBI:15378"/>
        <dbReference type="ChEBI" id="CHEBI:16526"/>
        <dbReference type="ChEBI" id="CHEBI:57538"/>
        <dbReference type="ChEBI" id="CHEBI:57865"/>
        <dbReference type="EC" id="4.1.1.23"/>
    </reaction>
</comment>
<evidence type="ECO:0000256" key="13">
    <source>
        <dbReference type="RuleBase" id="RU000512"/>
    </source>
</evidence>
<evidence type="ECO:0000256" key="6">
    <source>
        <dbReference type="ARBA" id="ARBA00021923"/>
    </source>
</evidence>
<dbReference type="CDD" id="cd04725">
    <property type="entry name" value="OMP_decarboxylase_like"/>
    <property type="match status" value="1"/>
</dbReference>
<feature type="active site" description="For OMPdecase activity" evidence="11">
    <location>
        <position position="267"/>
    </location>
</feature>
<feature type="binding site" evidence="12">
    <location>
        <position position="324"/>
    </location>
    <ligand>
        <name>substrate</name>
    </ligand>
</feature>
<keyword evidence="9 13" id="KW-0456">Lyase</keyword>
<comment type="pathway">
    <text evidence="2 13">Pyrimidine metabolism; UMP biosynthesis via de novo pathway; UMP from orotate: step 2/2.</text>
</comment>
<evidence type="ECO:0000256" key="11">
    <source>
        <dbReference type="PIRSR" id="PIRSR614732-1"/>
    </source>
</evidence>
<dbReference type="PANTHER" id="PTHR32119">
    <property type="entry name" value="OROTIDINE 5'-PHOSPHATE DECARBOXYLASE"/>
    <property type="match status" value="1"/>
</dbReference>
<evidence type="ECO:0000256" key="1">
    <source>
        <dbReference type="ARBA" id="ARBA00002356"/>
    </source>
</evidence>
<dbReference type="InterPro" id="IPR011060">
    <property type="entry name" value="RibuloseP-bd_barrel"/>
</dbReference>
<comment type="similarity">
    <text evidence="13">Belongs to the OMP decarboxylase family.</text>
</comment>
<dbReference type="Gene3D" id="3.20.20.70">
    <property type="entry name" value="Aldolase class I"/>
    <property type="match status" value="1"/>
</dbReference>
<comment type="similarity">
    <text evidence="3">In the N-terminal section; belongs to the purine/pyrimidine phosphoribosyltransferase family.</text>
</comment>
<dbReference type="InterPro" id="IPR029057">
    <property type="entry name" value="PRTase-like"/>
</dbReference>
<dbReference type="SUPFAM" id="SSF53271">
    <property type="entry name" value="PRTase-like"/>
    <property type="match status" value="1"/>
</dbReference>
<dbReference type="Pfam" id="PF00215">
    <property type="entry name" value="OMPdecase"/>
    <property type="match status" value="1"/>
</dbReference>
<dbReference type="Proteomes" id="UP000753196">
    <property type="component" value="Unassembled WGS sequence"/>
</dbReference>
<comment type="caution">
    <text evidence="15">The sequence shown here is derived from an EMBL/GenBank/DDBJ whole genome shotgun (WGS) entry which is preliminary data.</text>
</comment>